<proteinExistence type="predicted"/>
<dbReference type="EMBL" id="JBKAMQ010000002">
    <property type="protein sequence ID" value="MFN6506808.1"/>
    <property type="molecule type" value="Genomic_DNA"/>
</dbReference>
<dbReference type="RefSeq" id="WP_155646592.1">
    <property type="nucleotide sequence ID" value="NZ_CP064001.1"/>
</dbReference>
<evidence type="ECO:0000313" key="1">
    <source>
        <dbReference type="EMBL" id="MFN6506808.1"/>
    </source>
</evidence>
<comment type="caution">
    <text evidence="1">The sequence shown here is derived from an EMBL/GenBank/DDBJ whole genome shotgun (WGS) entry which is preliminary data.</text>
</comment>
<accession>A0ABW9KSN1</accession>
<evidence type="ECO:0000313" key="2">
    <source>
        <dbReference type="Proteomes" id="UP001635788"/>
    </source>
</evidence>
<organism evidence="1 2">
    <name type="scientific">Xanthomonas translucens pv. translucens</name>
    <dbReference type="NCBI Taxonomy" id="134875"/>
    <lineage>
        <taxon>Bacteria</taxon>
        <taxon>Pseudomonadati</taxon>
        <taxon>Pseudomonadota</taxon>
        <taxon>Gammaproteobacteria</taxon>
        <taxon>Lysobacterales</taxon>
        <taxon>Lysobacteraceae</taxon>
        <taxon>Xanthomonas</taxon>
        <taxon>Xanthomonas translucens group</taxon>
    </lineage>
</organism>
<gene>
    <name evidence="1" type="ORF">ACK3FC_06060</name>
</gene>
<protein>
    <submittedName>
        <fullName evidence="1">Uncharacterized protein</fullName>
    </submittedName>
</protein>
<name>A0ABW9KSN1_XANCT</name>
<reference evidence="1 2" key="1">
    <citation type="submission" date="2024-12" db="EMBL/GenBank/DDBJ databases">
        <authorList>
            <person name="Alaofin S."/>
            <person name="Velasco D."/>
            <person name="Li D."/>
            <person name="Baldwin T."/>
            <person name="Liu Z."/>
            <person name="Schachterle J.K."/>
        </authorList>
    </citation>
    <scope>NUCLEOTIDE SEQUENCE [LARGE SCALE GENOMIC DNA]</scope>
    <source>
        <strain evidence="1 2">B1</strain>
    </source>
</reference>
<sequence length="58" mass="6823">MTHDRPAPAARPFLLSLLRLQRRLLLALLIERLCLLHRLLQWCGLLHHIRRGADTRHA</sequence>
<keyword evidence="2" id="KW-1185">Reference proteome</keyword>
<dbReference type="Proteomes" id="UP001635788">
    <property type="component" value="Unassembled WGS sequence"/>
</dbReference>